<protein>
    <submittedName>
        <fullName evidence="2">Uncharacterized protein</fullName>
    </submittedName>
</protein>
<sequence length="101" mass="11243">MAALASSELQTLGARRTRKSGLIKQIEDYTREAGELEDRRKPLHQLGNLLGRERYLTITVDRLRPLAFIWKEAADGVLNLNAPPAYEEPLMSPTTPAEAGI</sequence>
<evidence type="ECO:0000313" key="2">
    <source>
        <dbReference type="EMBL" id="GEM10472.1"/>
    </source>
</evidence>
<accession>A0A511KJB3</accession>
<evidence type="ECO:0000256" key="1">
    <source>
        <dbReference type="SAM" id="MobiDB-lite"/>
    </source>
</evidence>
<gene>
    <name evidence="2" type="ORF">Rt10032_c11g4489</name>
</gene>
<reference evidence="2 3" key="1">
    <citation type="submission" date="2019-07" db="EMBL/GenBank/DDBJ databases">
        <title>Rhodotorula toruloides NBRC10032 genome sequencing.</title>
        <authorList>
            <person name="Shida Y."/>
            <person name="Takaku H."/>
            <person name="Ogasawara W."/>
            <person name="Mori K."/>
        </authorList>
    </citation>
    <scope>NUCLEOTIDE SEQUENCE [LARGE SCALE GENOMIC DNA]</scope>
    <source>
        <strain evidence="2 3">NBRC10032</strain>
    </source>
</reference>
<dbReference type="Proteomes" id="UP000321518">
    <property type="component" value="Unassembled WGS sequence"/>
</dbReference>
<comment type="caution">
    <text evidence="2">The sequence shown here is derived from an EMBL/GenBank/DDBJ whole genome shotgun (WGS) entry which is preliminary data.</text>
</comment>
<organism evidence="2 3">
    <name type="scientific">Rhodotorula toruloides</name>
    <name type="common">Yeast</name>
    <name type="synonym">Rhodosporidium toruloides</name>
    <dbReference type="NCBI Taxonomy" id="5286"/>
    <lineage>
        <taxon>Eukaryota</taxon>
        <taxon>Fungi</taxon>
        <taxon>Dikarya</taxon>
        <taxon>Basidiomycota</taxon>
        <taxon>Pucciniomycotina</taxon>
        <taxon>Microbotryomycetes</taxon>
        <taxon>Sporidiobolales</taxon>
        <taxon>Sporidiobolaceae</taxon>
        <taxon>Rhodotorula</taxon>
    </lineage>
</organism>
<evidence type="ECO:0000313" key="3">
    <source>
        <dbReference type="Proteomes" id="UP000321518"/>
    </source>
</evidence>
<dbReference type="EMBL" id="BJWK01000011">
    <property type="protein sequence ID" value="GEM10472.1"/>
    <property type="molecule type" value="Genomic_DNA"/>
</dbReference>
<feature type="region of interest" description="Disordered" evidence="1">
    <location>
        <begin position="82"/>
        <end position="101"/>
    </location>
</feature>
<proteinExistence type="predicted"/>
<name>A0A511KJB3_RHOTO</name>
<dbReference type="AlphaFoldDB" id="A0A511KJB3"/>